<name>A0AAD8A400_DIPPU</name>
<proteinExistence type="predicted"/>
<accession>A0AAD8A400</accession>
<dbReference type="AlphaFoldDB" id="A0AAD8A400"/>
<dbReference type="PRINTS" id="PR00081">
    <property type="entry name" value="GDHRDH"/>
</dbReference>
<dbReference type="Pfam" id="PF00106">
    <property type="entry name" value="adh_short"/>
    <property type="match status" value="1"/>
</dbReference>
<dbReference type="Gene3D" id="3.40.50.720">
    <property type="entry name" value="NAD(P)-binding Rossmann-like Domain"/>
    <property type="match status" value="1"/>
</dbReference>
<protein>
    <submittedName>
        <fullName evidence="1">Uncharacterized protein</fullName>
    </submittedName>
</protein>
<dbReference type="PANTHER" id="PTHR43313">
    <property type="entry name" value="SHORT-CHAIN DEHYDROGENASE/REDUCTASE FAMILY 9C"/>
    <property type="match status" value="1"/>
</dbReference>
<organism evidence="1 2">
    <name type="scientific">Diploptera punctata</name>
    <name type="common">Pacific beetle cockroach</name>
    <dbReference type="NCBI Taxonomy" id="6984"/>
    <lineage>
        <taxon>Eukaryota</taxon>
        <taxon>Metazoa</taxon>
        <taxon>Ecdysozoa</taxon>
        <taxon>Arthropoda</taxon>
        <taxon>Hexapoda</taxon>
        <taxon>Insecta</taxon>
        <taxon>Pterygota</taxon>
        <taxon>Neoptera</taxon>
        <taxon>Polyneoptera</taxon>
        <taxon>Dictyoptera</taxon>
        <taxon>Blattodea</taxon>
        <taxon>Blaberoidea</taxon>
        <taxon>Blaberidae</taxon>
        <taxon>Diplopterinae</taxon>
        <taxon>Diploptera</taxon>
    </lineage>
</organism>
<evidence type="ECO:0000313" key="2">
    <source>
        <dbReference type="Proteomes" id="UP001233999"/>
    </source>
</evidence>
<reference evidence="1" key="1">
    <citation type="journal article" date="2023" name="IScience">
        <title>Live-bearing cockroach genome reveals convergent evolutionary mechanisms linked to viviparity in insects and beyond.</title>
        <authorList>
            <person name="Fouks B."/>
            <person name="Harrison M.C."/>
            <person name="Mikhailova A.A."/>
            <person name="Marchal E."/>
            <person name="English S."/>
            <person name="Carruthers M."/>
            <person name="Jennings E.C."/>
            <person name="Chiamaka E.L."/>
            <person name="Frigard R.A."/>
            <person name="Pippel M."/>
            <person name="Attardo G.M."/>
            <person name="Benoit J.B."/>
            <person name="Bornberg-Bauer E."/>
            <person name="Tobe S.S."/>
        </authorList>
    </citation>
    <scope>NUCLEOTIDE SEQUENCE</scope>
    <source>
        <strain evidence="1">Stay&amp;Tobe</strain>
    </source>
</reference>
<reference evidence="1" key="2">
    <citation type="submission" date="2023-05" db="EMBL/GenBank/DDBJ databases">
        <authorList>
            <person name="Fouks B."/>
        </authorList>
    </citation>
    <scope>NUCLEOTIDE SEQUENCE</scope>
    <source>
        <strain evidence="1">Stay&amp;Tobe</strain>
        <tissue evidence="1">Testes</tissue>
    </source>
</reference>
<dbReference type="InterPro" id="IPR002347">
    <property type="entry name" value="SDR_fam"/>
</dbReference>
<dbReference type="InterPro" id="IPR036291">
    <property type="entry name" value="NAD(P)-bd_dom_sf"/>
</dbReference>
<dbReference type="Proteomes" id="UP001233999">
    <property type="component" value="Unassembled WGS sequence"/>
</dbReference>
<dbReference type="PANTHER" id="PTHR43313:SF36">
    <property type="entry name" value="D-BETA-HYDROXYBUTYRATE DEHYDROGENASE, MITOCHONDRIAL"/>
    <property type="match status" value="1"/>
</dbReference>
<keyword evidence="2" id="KW-1185">Reference proteome</keyword>
<evidence type="ECO:0000313" key="1">
    <source>
        <dbReference type="EMBL" id="KAJ9592084.1"/>
    </source>
</evidence>
<sequence>LWAVINCAEVLTFAETELCSASNFEHMFQVNVTGTLRLTQAFLPHIRKSRGRIVFVTGVAGNLTLNGLVAYSMSKNAVVALADGLRREMLKFGVSVHTINPWMHRTDIRCEEFVRKTLQDNWQQSPLHATEIYGDNFLKDSLEFIGKLYENDDIQEVVNAIIEASVGKNPKICYEEGIVWIPKLLSYFPQQFLDYFCYLYSPRNISHKERRS</sequence>
<dbReference type="GO" id="GO:0008202">
    <property type="term" value="P:steroid metabolic process"/>
    <property type="evidence" value="ECO:0007669"/>
    <property type="project" value="TreeGrafter"/>
</dbReference>
<gene>
    <name evidence="1" type="ORF">L9F63_001393</name>
</gene>
<comment type="caution">
    <text evidence="1">The sequence shown here is derived from an EMBL/GenBank/DDBJ whole genome shotgun (WGS) entry which is preliminary data.</text>
</comment>
<dbReference type="EMBL" id="JASPKZ010003847">
    <property type="protein sequence ID" value="KAJ9592084.1"/>
    <property type="molecule type" value="Genomic_DNA"/>
</dbReference>
<dbReference type="GO" id="GO:0016491">
    <property type="term" value="F:oxidoreductase activity"/>
    <property type="evidence" value="ECO:0007669"/>
    <property type="project" value="TreeGrafter"/>
</dbReference>
<feature type="non-terminal residue" evidence="1">
    <location>
        <position position="212"/>
    </location>
</feature>
<dbReference type="SUPFAM" id="SSF51735">
    <property type="entry name" value="NAD(P)-binding Rossmann-fold domains"/>
    <property type="match status" value="1"/>
</dbReference>